<dbReference type="STRING" id="97331.A0A436ZV02"/>
<proteinExistence type="inferred from homology"/>
<accession>A0A436ZV02</accession>
<dbReference type="InterPro" id="IPR045222">
    <property type="entry name" value="Rpb4-like"/>
</dbReference>
<keyword evidence="2" id="KW-0539">Nucleus</keyword>
<evidence type="ECO:0000313" key="5">
    <source>
        <dbReference type="EMBL" id="RVD82778.1"/>
    </source>
</evidence>
<evidence type="ECO:0000256" key="1">
    <source>
        <dbReference type="ARBA" id="ARBA00004123"/>
    </source>
</evidence>
<dbReference type="GO" id="GO:0030880">
    <property type="term" value="C:RNA polymerase complex"/>
    <property type="evidence" value="ECO:0007669"/>
    <property type="project" value="InterPro"/>
</dbReference>
<dbReference type="SUPFAM" id="SSF47819">
    <property type="entry name" value="HRDC-like"/>
    <property type="match status" value="1"/>
</dbReference>
<dbReference type="GO" id="GO:0005634">
    <property type="term" value="C:nucleus"/>
    <property type="evidence" value="ECO:0007669"/>
    <property type="project" value="UniProtKB-SubCell"/>
</dbReference>
<dbReference type="VEuPathDB" id="FungiDB:DFL_007192"/>
<dbReference type="GO" id="GO:0000166">
    <property type="term" value="F:nucleotide binding"/>
    <property type="evidence" value="ECO:0007669"/>
    <property type="project" value="InterPro"/>
</dbReference>
<evidence type="ECO:0000313" key="6">
    <source>
        <dbReference type="Proteomes" id="UP000283090"/>
    </source>
</evidence>
<comment type="subcellular location">
    <subcellularLocation>
        <location evidence="1">Nucleus</location>
    </subcellularLocation>
</comment>
<dbReference type="GeneID" id="93589503"/>
<organism evidence="5 6">
    <name type="scientific">Arthrobotrys flagrans</name>
    <name type="common">Nematode-trapping fungus</name>
    <name type="synonym">Trichothecium flagrans</name>
    <dbReference type="NCBI Taxonomy" id="97331"/>
    <lineage>
        <taxon>Eukaryota</taxon>
        <taxon>Fungi</taxon>
        <taxon>Dikarya</taxon>
        <taxon>Ascomycota</taxon>
        <taxon>Pezizomycotina</taxon>
        <taxon>Orbiliomycetes</taxon>
        <taxon>Orbiliales</taxon>
        <taxon>Orbiliaceae</taxon>
        <taxon>Arthrobotrys</taxon>
    </lineage>
</organism>
<dbReference type="Proteomes" id="UP000283090">
    <property type="component" value="Unassembled WGS sequence"/>
</dbReference>
<dbReference type="InterPro" id="IPR038324">
    <property type="entry name" value="Rpb4/RPC9_sf"/>
</dbReference>
<keyword evidence="6" id="KW-1185">Reference proteome</keyword>
<dbReference type="SMART" id="SM00657">
    <property type="entry name" value="RPOL4c"/>
    <property type="match status" value="1"/>
</dbReference>
<dbReference type="Gene3D" id="1.20.1250.40">
    <property type="match status" value="1"/>
</dbReference>
<comment type="caution">
    <text evidence="5">The sequence shown here is derived from an EMBL/GenBank/DDBJ whole genome shotgun (WGS) entry which is preliminary data.</text>
</comment>
<evidence type="ECO:0000259" key="4">
    <source>
        <dbReference type="SMART" id="SM00657"/>
    </source>
</evidence>
<dbReference type="AlphaFoldDB" id="A0A436ZV02"/>
<evidence type="ECO:0000256" key="3">
    <source>
        <dbReference type="ARBA" id="ARBA00025724"/>
    </source>
</evidence>
<dbReference type="PANTHER" id="PTHR21297">
    <property type="entry name" value="DNA-DIRECTED RNA POLYMERASE II"/>
    <property type="match status" value="1"/>
</dbReference>
<dbReference type="InterPro" id="IPR005574">
    <property type="entry name" value="Rpb4/RPC9"/>
</dbReference>
<feature type="domain" description="RNA polymerase Rpb4/RPC9 core" evidence="4">
    <location>
        <begin position="38"/>
        <end position="157"/>
    </location>
</feature>
<dbReference type="Pfam" id="PF03874">
    <property type="entry name" value="RNA_pol_Rpb4"/>
    <property type="match status" value="1"/>
</dbReference>
<evidence type="ECO:0000256" key="2">
    <source>
        <dbReference type="ARBA" id="ARBA00023242"/>
    </source>
</evidence>
<sequence length="158" mass="17667">MNGQPSNRQGRSIMPAVIARTKEQIHGDEEASTELKLGEFQNVTSLTHSEARLLIQAVLSHRAKGPNADIGETEVLIKTKDYLEQFARFKKKENVSAVERLLQMEGGLASFEKSQLGTLCCETSEEAKTLIPSISDKKSDEDLQELLDEITKFRTFVE</sequence>
<comment type="similarity">
    <text evidence="3">Belongs to the eukaryotic RPB4 RNA polymerase subunit family.</text>
</comment>
<reference evidence="5 6" key="1">
    <citation type="submission" date="2019-01" db="EMBL/GenBank/DDBJ databases">
        <title>Intercellular communication is required for trap formation in the nematode-trapping fungus Duddingtonia flagrans.</title>
        <authorList>
            <person name="Youssar L."/>
            <person name="Wernet V."/>
            <person name="Hensel N."/>
            <person name="Hildebrandt H.-G."/>
            <person name="Fischer R."/>
        </authorList>
    </citation>
    <scope>NUCLEOTIDE SEQUENCE [LARGE SCALE GENOMIC DNA]</scope>
    <source>
        <strain evidence="5 6">CBS H-5679</strain>
    </source>
</reference>
<dbReference type="RefSeq" id="XP_067488322.1">
    <property type="nucleotide sequence ID" value="XM_067636735.1"/>
</dbReference>
<dbReference type="EMBL" id="SAEB01000009">
    <property type="protein sequence ID" value="RVD82778.1"/>
    <property type="molecule type" value="Genomic_DNA"/>
</dbReference>
<dbReference type="InterPro" id="IPR006590">
    <property type="entry name" value="RNA_pol_Rpb4/RPC9_core"/>
</dbReference>
<gene>
    <name evidence="5" type="ORF">DFL_007192</name>
</gene>
<dbReference type="GO" id="GO:0006352">
    <property type="term" value="P:DNA-templated transcription initiation"/>
    <property type="evidence" value="ECO:0007669"/>
    <property type="project" value="InterPro"/>
</dbReference>
<protein>
    <recommendedName>
        <fullName evidence="4">RNA polymerase Rpb4/RPC9 core domain-containing protein</fullName>
    </recommendedName>
</protein>
<dbReference type="InterPro" id="IPR010997">
    <property type="entry name" value="HRDC-like_sf"/>
</dbReference>
<name>A0A436ZV02_ARTFL</name>
<dbReference type="OrthoDB" id="2186918at2759"/>